<sequence length="239" mass="26211">MHLPFWLVTAVLAPVLLYQGRRTRRITPRLPDGSGTPGGQYGEGTPERRILVLGESTAASVGVATHDQGLASQLARLIHQHSASTTAWHTFGVNGIRLQALNGALVKAELPPADLVLLSMGVNDATGFTSRNRFRQQLIALRQMLAARYSAPLVLLGVPPMHSFTALPSPLRQVMGWRARQLDDVYARLAHERTGDFIHLRYPLVTDPDLLASDGYHPGLKGYRHIAEALMQEGIDLLH</sequence>
<feature type="domain" description="SGNH hydrolase-type esterase" evidence="2">
    <location>
        <begin position="52"/>
        <end position="224"/>
    </location>
</feature>
<organism evidence="3 4">
    <name type="scientific">Halopseudomonas salina</name>
    <dbReference type="NCBI Taxonomy" id="1323744"/>
    <lineage>
        <taxon>Bacteria</taxon>
        <taxon>Pseudomonadati</taxon>
        <taxon>Pseudomonadota</taxon>
        <taxon>Gammaproteobacteria</taxon>
        <taxon>Pseudomonadales</taxon>
        <taxon>Pseudomonadaceae</taxon>
        <taxon>Halopseudomonas</taxon>
    </lineage>
</organism>
<evidence type="ECO:0000313" key="3">
    <source>
        <dbReference type="EMBL" id="GGD05709.1"/>
    </source>
</evidence>
<dbReference type="RefSeq" id="WP_150278065.1">
    <property type="nucleotide sequence ID" value="NZ_BMFF01000005.1"/>
</dbReference>
<comment type="caution">
    <text evidence="3">The sequence shown here is derived from an EMBL/GenBank/DDBJ whole genome shotgun (WGS) entry which is preliminary data.</text>
</comment>
<dbReference type="CDD" id="cd01836">
    <property type="entry name" value="FeeA_FeeB_like"/>
    <property type="match status" value="1"/>
</dbReference>
<dbReference type="Pfam" id="PF13472">
    <property type="entry name" value="Lipase_GDSL_2"/>
    <property type="match status" value="1"/>
</dbReference>
<dbReference type="InterPro" id="IPR036514">
    <property type="entry name" value="SGNH_hydro_sf"/>
</dbReference>
<keyword evidence="4" id="KW-1185">Reference proteome</keyword>
<dbReference type="Proteomes" id="UP000638188">
    <property type="component" value="Unassembled WGS sequence"/>
</dbReference>
<dbReference type="SUPFAM" id="SSF52266">
    <property type="entry name" value="SGNH hydrolase"/>
    <property type="match status" value="1"/>
</dbReference>
<dbReference type="Gene3D" id="3.40.50.1110">
    <property type="entry name" value="SGNH hydrolase"/>
    <property type="match status" value="1"/>
</dbReference>
<name>A0ABQ1PW97_9GAMM</name>
<accession>A0ABQ1PW97</accession>
<proteinExistence type="predicted"/>
<feature type="region of interest" description="Disordered" evidence="1">
    <location>
        <begin position="26"/>
        <end position="45"/>
    </location>
</feature>
<evidence type="ECO:0000313" key="4">
    <source>
        <dbReference type="Proteomes" id="UP000638188"/>
    </source>
</evidence>
<evidence type="ECO:0000256" key="1">
    <source>
        <dbReference type="SAM" id="MobiDB-lite"/>
    </source>
</evidence>
<gene>
    <name evidence="3" type="ORF">GCM10007418_25910</name>
</gene>
<protein>
    <recommendedName>
        <fullName evidence="2">SGNH hydrolase-type esterase domain-containing protein</fullName>
    </recommendedName>
</protein>
<evidence type="ECO:0000259" key="2">
    <source>
        <dbReference type="Pfam" id="PF13472"/>
    </source>
</evidence>
<reference evidence="4" key="1">
    <citation type="journal article" date="2019" name="Int. J. Syst. Evol. Microbiol.">
        <title>The Global Catalogue of Microorganisms (GCM) 10K type strain sequencing project: providing services to taxonomists for standard genome sequencing and annotation.</title>
        <authorList>
            <consortium name="The Broad Institute Genomics Platform"/>
            <consortium name="The Broad Institute Genome Sequencing Center for Infectious Disease"/>
            <person name="Wu L."/>
            <person name="Ma J."/>
        </authorList>
    </citation>
    <scope>NUCLEOTIDE SEQUENCE [LARGE SCALE GENOMIC DNA]</scope>
    <source>
        <strain evidence="4">CGMCC 1.12482</strain>
    </source>
</reference>
<dbReference type="EMBL" id="BMFF01000005">
    <property type="protein sequence ID" value="GGD05709.1"/>
    <property type="molecule type" value="Genomic_DNA"/>
</dbReference>
<dbReference type="InterPro" id="IPR013830">
    <property type="entry name" value="SGNH_hydro"/>
</dbReference>